<proteinExistence type="predicted"/>
<gene>
    <name evidence="1" type="ORF">PACLA_8A038502</name>
</gene>
<comment type="caution">
    <text evidence="1">The sequence shown here is derived from an EMBL/GenBank/DDBJ whole genome shotgun (WGS) entry which is preliminary data.</text>
</comment>
<keyword evidence="2" id="KW-1185">Reference proteome</keyword>
<organism evidence="1 2">
    <name type="scientific">Paramuricea clavata</name>
    <name type="common">Red gorgonian</name>
    <name type="synonym">Violescent sea-whip</name>
    <dbReference type="NCBI Taxonomy" id="317549"/>
    <lineage>
        <taxon>Eukaryota</taxon>
        <taxon>Metazoa</taxon>
        <taxon>Cnidaria</taxon>
        <taxon>Anthozoa</taxon>
        <taxon>Octocorallia</taxon>
        <taxon>Malacalcyonacea</taxon>
        <taxon>Plexauridae</taxon>
        <taxon>Paramuricea</taxon>
    </lineage>
</organism>
<dbReference type="Proteomes" id="UP001152795">
    <property type="component" value="Unassembled WGS sequence"/>
</dbReference>
<feature type="non-terminal residue" evidence="1">
    <location>
        <position position="298"/>
    </location>
</feature>
<sequence>MASNKSQSTSEETAMELDGMSRSIRSYRSHLSRTITTTKRFVTVTKEHGSSSAKDALLSRLEEVQGYFRKIVDLTMAMQQSDNRNLDKYDDDLDVDRARFDELSERVMEAIADNPTPQPRINAENEERRPVRINDSLKPSMLSKDASPTELKQWLEQYEAYYESNQMSKMTIKEQHSYFKMLLDSDLRTRMAAQTGPRTNIFGNESLIESLKEDFAMRYPLVTRRLDYFSRKQKNGEQFSDFLSKLKELGELADLDGITKEDILVFSSLSGTNNKELLDDLLKIEDASLKNIEKAAKV</sequence>
<dbReference type="EMBL" id="CACRXK020043958">
    <property type="protein sequence ID" value="CAB4045969.1"/>
    <property type="molecule type" value="Genomic_DNA"/>
</dbReference>
<reference evidence="1" key="1">
    <citation type="submission" date="2020-04" db="EMBL/GenBank/DDBJ databases">
        <authorList>
            <person name="Alioto T."/>
            <person name="Alioto T."/>
            <person name="Gomez Garrido J."/>
        </authorList>
    </citation>
    <scope>NUCLEOTIDE SEQUENCE</scope>
    <source>
        <strain evidence="1">A484AB</strain>
    </source>
</reference>
<accession>A0A7D9KJS2</accession>
<evidence type="ECO:0000313" key="2">
    <source>
        <dbReference type="Proteomes" id="UP001152795"/>
    </source>
</evidence>
<name>A0A7D9KJS2_PARCT</name>
<protein>
    <submittedName>
        <fullName evidence="1">Uncharacterized protein</fullName>
    </submittedName>
</protein>
<evidence type="ECO:0000313" key="1">
    <source>
        <dbReference type="EMBL" id="CAB4045969.1"/>
    </source>
</evidence>
<dbReference type="AlphaFoldDB" id="A0A7D9KJS2"/>